<evidence type="ECO:0000313" key="3">
    <source>
        <dbReference type="WBParaSite" id="HPBE_0001668801-mRNA-1"/>
    </source>
</evidence>
<dbReference type="WBParaSite" id="HPBE_0001668801-mRNA-1">
    <property type="protein sequence ID" value="HPBE_0001668801-mRNA-1"/>
    <property type="gene ID" value="HPBE_0001668801"/>
</dbReference>
<protein>
    <submittedName>
        <fullName evidence="3">Transposase</fullName>
    </submittedName>
</protein>
<dbReference type="AlphaFoldDB" id="A0A183G536"/>
<evidence type="ECO:0000313" key="1">
    <source>
        <dbReference type="EMBL" id="VDP06699.1"/>
    </source>
</evidence>
<dbReference type="GO" id="GO:0044774">
    <property type="term" value="P:mitotic DNA integrity checkpoint signaling"/>
    <property type="evidence" value="ECO:0007669"/>
    <property type="project" value="TreeGrafter"/>
</dbReference>
<dbReference type="GO" id="GO:0003690">
    <property type="term" value="F:double-stranded DNA binding"/>
    <property type="evidence" value="ECO:0007669"/>
    <property type="project" value="TreeGrafter"/>
</dbReference>
<dbReference type="GO" id="GO:0000793">
    <property type="term" value="C:condensed chromosome"/>
    <property type="evidence" value="ECO:0007669"/>
    <property type="project" value="TreeGrafter"/>
</dbReference>
<dbReference type="InterPro" id="IPR052709">
    <property type="entry name" value="Transposase-MT_Hybrid"/>
</dbReference>
<dbReference type="EMBL" id="UZAH01029556">
    <property type="protein sequence ID" value="VDP06699.1"/>
    <property type="molecule type" value="Genomic_DNA"/>
</dbReference>
<dbReference type="GO" id="GO:0015074">
    <property type="term" value="P:DNA integration"/>
    <property type="evidence" value="ECO:0007669"/>
    <property type="project" value="TreeGrafter"/>
</dbReference>
<dbReference type="GO" id="GO:0046975">
    <property type="term" value="F:histone H3K36 methyltransferase activity"/>
    <property type="evidence" value="ECO:0007669"/>
    <property type="project" value="TreeGrafter"/>
</dbReference>
<dbReference type="Proteomes" id="UP000050761">
    <property type="component" value="Unassembled WGS sequence"/>
</dbReference>
<dbReference type="GO" id="GO:0031297">
    <property type="term" value="P:replication fork processing"/>
    <property type="evidence" value="ECO:0007669"/>
    <property type="project" value="TreeGrafter"/>
</dbReference>
<dbReference type="PANTHER" id="PTHR46060:SF2">
    <property type="entry name" value="HISTONE-LYSINE N-METHYLTRANSFERASE SETMAR"/>
    <property type="match status" value="1"/>
</dbReference>
<dbReference type="GO" id="GO:0005634">
    <property type="term" value="C:nucleus"/>
    <property type="evidence" value="ECO:0007669"/>
    <property type="project" value="TreeGrafter"/>
</dbReference>
<organism evidence="2 3">
    <name type="scientific">Heligmosomoides polygyrus</name>
    <name type="common">Parasitic roundworm</name>
    <dbReference type="NCBI Taxonomy" id="6339"/>
    <lineage>
        <taxon>Eukaryota</taxon>
        <taxon>Metazoa</taxon>
        <taxon>Ecdysozoa</taxon>
        <taxon>Nematoda</taxon>
        <taxon>Chromadorea</taxon>
        <taxon>Rhabditida</taxon>
        <taxon>Rhabditina</taxon>
        <taxon>Rhabditomorpha</taxon>
        <taxon>Strongyloidea</taxon>
        <taxon>Heligmosomidae</taxon>
        <taxon>Heligmosomoides</taxon>
    </lineage>
</organism>
<keyword evidence="2" id="KW-1185">Reference proteome</keyword>
<dbReference type="GO" id="GO:0035861">
    <property type="term" value="C:site of double-strand break"/>
    <property type="evidence" value="ECO:0007669"/>
    <property type="project" value="TreeGrafter"/>
</dbReference>
<name>A0A183G536_HELPZ</name>
<reference evidence="3" key="2">
    <citation type="submission" date="2019-09" db="UniProtKB">
        <authorList>
            <consortium name="WormBaseParasite"/>
        </authorList>
    </citation>
    <scope>IDENTIFICATION</scope>
</reference>
<gene>
    <name evidence="1" type="ORF">HPBE_LOCUS16687</name>
</gene>
<dbReference type="GO" id="GO:0000014">
    <property type="term" value="F:single-stranded DNA endodeoxyribonuclease activity"/>
    <property type="evidence" value="ECO:0007669"/>
    <property type="project" value="TreeGrafter"/>
</dbReference>
<proteinExistence type="predicted"/>
<sequence>MNICQSLPQPHRKEFLEDLATEDENWIVCDNSARHAGWLLRDAEPSVQPKPVPHQRKLYVAFREMRTGPIYHELKWPMQCKKKGKKGQVSTFCTTTCEKIAELGWHPREKVEGYYDLEMAVDNLFNSQSADFWTKGISELPSRWEKVKSLYGEYIVDF</sequence>
<dbReference type="GO" id="GO:0044547">
    <property type="term" value="F:DNA topoisomerase binding"/>
    <property type="evidence" value="ECO:0007669"/>
    <property type="project" value="TreeGrafter"/>
</dbReference>
<dbReference type="GO" id="GO:0000729">
    <property type="term" value="P:DNA double-strand break processing"/>
    <property type="evidence" value="ECO:0007669"/>
    <property type="project" value="TreeGrafter"/>
</dbReference>
<accession>A0A3P8E2V3</accession>
<dbReference type="InterPro" id="IPR036397">
    <property type="entry name" value="RNaseH_sf"/>
</dbReference>
<evidence type="ECO:0000313" key="2">
    <source>
        <dbReference type="Proteomes" id="UP000050761"/>
    </source>
</evidence>
<dbReference type="Gene3D" id="3.30.420.10">
    <property type="entry name" value="Ribonuclease H-like superfamily/Ribonuclease H"/>
    <property type="match status" value="1"/>
</dbReference>
<dbReference type="GO" id="GO:0006303">
    <property type="term" value="P:double-strand break repair via nonhomologous end joining"/>
    <property type="evidence" value="ECO:0007669"/>
    <property type="project" value="TreeGrafter"/>
</dbReference>
<dbReference type="GO" id="GO:0003697">
    <property type="term" value="F:single-stranded DNA binding"/>
    <property type="evidence" value="ECO:0007669"/>
    <property type="project" value="TreeGrafter"/>
</dbReference>
<reference evidence="1 2" key="1">
    <citation type="submission" date="2018-11" db="EMBL/GenBank/DDBJ databases">
        <authorList>
            <consortium name="Pathogen Informatics"/>
        </authorList>
    </citation>
    <scope>NUCLEOTIDE SEQUENCE [LARGE SCALE GENOMIC DNA]</scope>
</reference>
<dbReference type="GO" id="GO:0042800">
    <property type="term" value="F:histone H3K4 methyltransferase activity"/>
    <property type="evidence" value="ECO:0007669"/>
    <property type="project" value="TreeGrafter"/>
</dbReference>
<dbReference type="PANTHER" id="PTHR46060">
    <property type="entry name" value="MARINER MOS1 TRANSPOSASE-LIKE PROTEIN"/>
    <property type="match status" value="1"/>
</dbReference>
<dbReference type="OrthoDB" id="616263at2759"/>
<accession>A0A183G536</accession>